<name>A0ABQ6JGJ9_9ACTN</name>
<sequence>MIAEGLGDPRAADVHLAHAAEQSLDFLEAAEDEPREAPDVDAPVRPHLAEPAPSA</sequence>
<organism evidence="2 3">
    <name type="scientific">Angustibacter aerolatus</name>
    <dbReference type="NCBI Taxonomy" id="1162965"/>
    <lineage>
        <taxon>Bacteria</taxon>
        <taxon>Bacillati</taxon>
        <taxon>Actinomycetota</taxon>
        <taxon>Actinomycetes</taxon>
        <taxon>Kineosporiales</taxon>
        <taxon>Kineosporiaceae</taxon>
    </lineage>
</organism>
<dbReference type="Proteomes" id="UP001157017">
    <property type="component" value="Unassembled WGS sequence"/>
</dbReference>
<reference evidence="3" key="1">
    <citation type="journal article" date="2019" name="Int. J. Syst. Evol. Microbiol.">
        <title>The Global Catalogue of Microorganisms (GCM) 10K type strain sequencing project: providing services to taxonomists for standard genome sequencing and annotation.</title>
        <authorList>
            <consortium name="The Broad Institute Genomics Platform"/>
            <consortium name="The Broad Institute Genome Sequencing Center for Infectious Disease"/>
            <person name="Wu L."/>
            <person name="Ma J."/>
        </authorList>
    </citation>
    <scope>NUCLEOTIDE SEQUENCE [LARGE SCALE GENOMIC DNA]</scope>
    <source>
        <strain evidence="3">NBRC 108730</strain>
    </source>
</reference>
<evidence type="ECO:0000256" key="1">
    <source>
        <dbReference type="SAM" id="MobiDB-lite"/>
    </source>
</evidence>
<evidence type="ECO:0000313" key="2">
    <source>
        <dbReference type="EMBL" id="GMA86671.1"/>
    </source>
</evidence>
<proteinExistence type="predicted"/>
<evidence type="ECO:0000313" key="3">
    <source>
        <dbReference type="Proteomes" id="UP001157017"/>
    </source>
</evidence>
<keyword evidence="3" id="KW-1185">Reference proteome</keyword>
<feature type="region of interest" description="Disordered" evidence="1">
    <location>
        <begin position="25"/>
        <end position="55"/>
    </location>
</feature>
<gene>
    <name evidence="2" type="ORF">GCM10025868_19210</name>
</gene>
<comment type="caution">
    <text evidence="2">The sequence shown here is derived from an EMBL/GenBank/DDBJ whole genome shotgun (WGS) entry which is preliminary data.</text>
</comment>
<protein>
    <submittedName>
        <fullName evidence="2">Uncharacterized protein</fullName>
    </submittedName>
</protein>
<dbReference type="EMBL" id="BSUZ01000001">
    <property type="protein sequence ID" value="GMA86671.1"/>
    <property type="molecule type" value="Genomic_DNA"/>
</dbReference>
<accession>A0ABQ6JGJ9</accession>
<feature type="compositionally biased region" description="Basic and acidic residues" evidence="1">
    <location>
        <begin position="35"/>
        <end position="48"/>
    </location>
</feature>